<reference evidence="1 2" key="1">
    <citation type="submission" date="2024-10" db="EMBL/GenBank/DDBJ databases">
        <title>Updated reference genomes for cyclostephanoid diatoms.</title>
        <authorList>
            <person name="Roberts W.R."/>
            <person name="Alverson A.J."/>
        </authorList>
    </citation>
    <scope>NUCLEOTIDE SEQUENCE [LARGE SCALE GENOMIC DNA]</scope>
    <source>
        <strain evidence="1 2">AJA228-03</strain>
    </source>
</reference>
<proteinExistence type="predicted"/>
<comment type="caution">
    <text evidence="1">The sequence shown here is derived from an EMBL/GenBank/DDBJ whole genome shotgun (WGS) entry which is preliminary data.</text>
</comment>
<dbReference type="AlphaFoldDB" id="A0ABD3RR26"/>
<sequence length="235" mass="26223">MTLNFEGSSSIMSRPVSLIEGKSMHDFFALPNTAPLILRGSANNQVNQLESIDAELFEQYKYSCAMLNASLPTANDRIYEVTTSAVRFPGLRVMSHVTIGVKIIESTDFPSYEMVLIRDSTYAEGNRLFVWFFNKITGKDKGNTDSSSNVKSDQTTFSLNRFGVVLKENGMISFEANANLIVRIRFPSFLMKAIPGASKEKFEKTGGASLQKALEDDLPAALEGFRQEYVLWLEN</sequence>
<accession>A0ABD3RR26</accession>
<name>A0ABD3RR26_9STRA</name>
<dbReference type="Proteomes" id="UP001530377">
    <property type="component" value="Unassembled WGS sequence"/>
</dbReference>
<evidence type="ECO:0000313" key="2">
    <source>
        <dbReference type="Proteomes" id="UP001530377"/>
    </source>
</evidence>
<organism evidence="1 2">
    <name type="scientific">Cyclostephanos tholiformis</name>
    <dbReference type="NCBI Taxonomy" id="382380"/>
    <lineage>
        <taxon>Eukaryota</taxon>
        <taxon>Sar</taxon>
        <taxon>Stramenopiles</taxon>
        <taxon>Ochrophyta</taxon>
        <taxon>Bacillariophyta</taxon>
        <taxon>Coscinodiscophyceae</taxon>
        <taxon>Thalassiosirophycidae</taxon>
        <taxon>Stephanodiscales</taxon>
        <taxon>Stephanodiscaceae</taxon>
        <taxon>Cyclostephanos</taxon>
    </lineage>
</organism>
<evidence type="ECO:0000313" key="1">
    <source>
        <dbReference type="EMBL" id="KAL3815333.1"/>
    </source>
</evidence>
<keyword evidence="2" id="KW-1185">Reference proteome</keyword>
<dbReference type="EMBL" id="JALLPB020000204">
    <property type="protein sequence ID" value="KAL3815333.1"/>
    <property type="molecule type" value="Genomic_DNA"/>
</dbReference>
<gene>
    <name evidence="1" type="ORF">ACHAXA_010015</name>
</gene>
<protein>
    <submittedName>
        <fullName evidence="1">Uncharacterized protein</fullName>
    </submittedName>
</protein>